<evidence type="ECO:0000313" key="1">
    <source>
        <dbReference type="EMBL" id="CAC5359426.1"/>
    </source>
</evidence>
<gene>
    <name evidence="1" type="ORF">MCOR_2274</name>
</gene>
<accession>A0A6J7ZZG2</accession>
<reference evidence="1 2" key="1">
    <citation type="submission" date="2020-06" db="EMBL/GenBank/DDBJ databases">
        <authorList>
            <person name="Li R."/>
            <person name="Bekaert M."/>
        </authorList>
    </citation>
    <scope>NUCLEOTIDE SEQUENCE [LARGE SCALE GENOMIC DNA]</scope>
    <source>
        <strain evidence="2">wild</strain>
    </source>
</reference>
<name>A0A6J7ZZG2_MYTCO</name>
<keyword evidence="2" id="KW-1185">Reference proteome</keyword>
<evidence type="ECO:0000313" key="2">
    <source>
        <dbReference type="Proteomes" id="UP000507470"/>
    </source>
</evidence>
<dbReference type="Proteomes" id="UP000507470">
    <property type="component" value="Unassembled WGS sequence"/>
</dbReference>
<sequence>MASANEVLKACHHGYSNHLATIDNDCEIMYCAQTGALSELKFPRVQLPPFTGIPAESIETPANYIISHDGQSWMQLIDPATKNPEPEENKWTTLQSAHVEMRSLLKTFENNQVKYTADEGNVERGCCRIISRSNNSSMSGRRSFHHHKTKSETICYSRI</sequence>
<dbReference type="AlphaFoldDB" id="A0A6J7ZZG2"/>
<dbReference type="OrthoDB" id="5950457at2759"/>
<organism evidence="1 2">
    <name type="scientific">Mytilus coruscus</name>
    <name type="common">Sea mussel</name>
    <dbReference type="NCBI Taxonomy" id="42192"/>
    <lineage>
        <taxon>Eukaryota</taxon>
        <taxon>Metazoa</taxon>
        <taxon>Spiralia</taxon>
        <taxon>Lophotrochozoa</taxon>
        <taxon>Mollusca</taxon>
        <taxon>Bivalvia</taxon>
        <taxon>Autobranchia</taxon>
        <taxon>Pteriomorphia</taxon>
        <taxon>Mytilida</taxon>
        <taxon>Mytiloidea</taxon>
        <taxon>Mytilidae</taxon>
        <taxon>Mytilinae</taxon>
        <taxon>Mytilus</taxon>
    </lineage>
</organism>
<protein>
    <submittedName>
        <fullName evidence="1">Uncharacterized protein</fullName>
    </submittedName>
</protein>
<dbReference type="EMBL" id="CACVKT020000481">
    <property type="protein sequence ID" value="CAC5359426.1"/>
    <property type="molecule type" value="Genomic_DNA"/>
</dbReference>
<proteinExistence type="predicted"/>